<evidence type="ECO:0000313" key="3">
    <source>
        <dbReference type="EMBL" id="MFI2476749.1"/>
    </source>
</evidence>
<dbReference type="InterPro" id="IPR029058">
    <property type="entry name" value="AB_hydrolase_fold"/>
</dbReference>
<dbReference type="Pfam" id="PF06259">
    <property type="entry name" value="Abhydrolase_8"/>
    <property type="match status" value="1"/>
</dbReference>
<dbReference type="Gene3D" id="1.10.287.1060">
    <property type="entry name" value="ESAT-6-like"/>
    <property type="match status" value="1"/>
</dbReference>
<dbReference type="EMBL" id="JBIRYO010000019">
    <property type="protein sequence ID" value="MFI2476749.1"/>
    <property type="molecule type" value="Genomic_DNA"/>
</dbReference>
<feature type="domain" description="DUF1023" evidence="2">
    <location>
        <begin position="325"/>
        <end position="477"/>
    </location>
</feature>
<dbReference type="Proteomes" id="UP001611415">
    <property type="component" value="Unassembled WGS sequence"/>
</dbReference>
<dbReference type="RefSeq" id="WP_397094047.1">
    <property type="nucleotide sequence ID" value="NZ_JBIRYO010000019.1"/>
</dbReference>
<reference evidence="3 4" key="1">
    <citation type="submission" date="2024-10" db="EMBL/GenBank/DDBJ databases">
        <title>The Natural Products Discovery Center: Release of the First 8490 Sequenced Strains for Exploring Actinobacteria Biosynthetic Diversity.</title>
        <authorList>
            <person name="Kalkreuter E."/>
            <person name="Kautsar S.A."/>
            <person name="Yang D."/>
            <person name="Bader C.D."/>
            <person name="Teijaro C.N."/>
            <person name="Fluegel L."/>
            <person name="Davis C.M."/>
            <person name="Simpson J.R."/>
            <person name="Lauterbach L."/>
            <person name="Steele A.D."/>
            <person name="Gui C."/>
            <person name="Meng S."/>
            <person name="Li G."/>
            <person name="Viehrig K."/>
            <person name="Ye F."/>
            <person name="Su P."/>
            <person name="Kiefer A.F."/>
            <person name="Nichols A."/>
            <person name="Cepeda A.J."/>
            <person name="Yan W."/>
            <person name="Fan B."/>
            <person name="Jiang Y."/>
            <person name="Adhikari A."/>
            <person name="Zheng C.-J."/>
            <person name="Schuster L."/>
            <person name="Cowan T.M."/>
            <person name="Smanski M.J."/>
            <person name="Chevrette M.G."/>
            <person name="De Carvalho L.P.S."/>
            <person name="Shen B."/>
        </authorList>
    </citation>
    <scope>NUCLEOTIDE SEQUENCE [LARGE SCALE GENOMIC DNA]</scope>
    <source>
        <strain evidence="3 4">NPDC019275</strain>
    </source>
</reference>
<keyword evidence="4" id="KW-1185">Reference proteome</keyword>
<dbReference type="GO" id="GO:0016787">
    <property type="term" value="F:hydrolase activity"/>
    <property type="evidence" value="ECO:0007669"/>
    <property type="project" value="UniProtKB-KW"/>
</dbReference>
<comment type="caution">
    <text evidence="3">The sequence shown here is derived from an EMBL/GenBank/DDBJ whole genome shotgun (WGS) entry which is preliminary data.</text>
</comment>
<proteinExistence type="predicted"/>
<feature type="compositionally biased region" description="Basic and acidic residues" evidence="1">
    <location>
        <begin position="200"/>
        <end position="211"/>
    </location>
</feature>
<organism evidence="3 4">
    <name type="scientific">Nocardia xishanensis</name>
    <dbReference type="NCBI Taxonomy" id="238964"/>
    <lineage>
        <taxon>Bacteria</taxon>
        <taxon>Bacillati</taxon>
        <taxon>Actinomycetota</taxon>
        <taxon>Actinomycetes</taxon>
        <taxon>Mycobacteriales</taxon>
        <taxon>Nocardiaceae</taxon>
        <taxon>Nocardia</taxon>
    </lineage>
</organism>
<dbReference type="Gene3D" id="3.40.50.1820">
    <property type="entry name" value="alpha/beta hydrolase"/>
    <property type="match status" value="1"/>
</dbReference>
<accession>A0ABW7X6J9</accession>
<dbReference type="SUPFAM" id="SSF53474">
    <property type="entry name" value="alpha/beta-Hydrolases"/>
    <property type="match status" value="1"/>
</dbReference>
<protein>
    <submittedName>
        <fullName evidence="3">Alpha/beta hydrolase</fullName>
    </submittedName>
</protein>
<sequence length="596" mass="63855">MSKHLTVPQVLEWRPETLAAQASEWDRQANDLRTRLDTQWRAVDGSHETWKGASGEAMRARFEQVRSQTLKVLDALERGRDAARLANLSFVSARSRVQSTKATAEGKLLEVNPDGTCEIPERVKQAIYSAVNGDANRYSTAIAALIVDADTQTAAMKQALAHAADADTAAKQAIEAAFADLPNSEALGNSSPTVTPTPKEPPKNGTPEENRKYWDSLTNEEKALMLSTQPASIGNLDGLPADVRDQANREVLRTEQARLQREVDTLTSQVNANPKAVGLAQQLEDRQRRLADVKAIQAAINPTSSPDGTPQTPRKLLLLDTESGRQVRAAVAVGDPDNADHISVTTPGLSTNVRESLGSMVGEAETLKRESERQLSQDGRPGETVATVAWIGYDPPQKTALDIGNVALEGRADEAAKPLANFYEGLDTASNKNDPHLTALGHSYGSLTTSQALQENGNAVDDVVFYGSPGLGADAPVPTQLAQPLGWLTNATGINDEVDTPADLGLQPGHVYEMTERIDPVANMNGFGRSPNQIPWITHLGTGEVTVDGTTYTGASGHSEYPRTDPSTGQLHRSGYNLAAVVAGIPDNATNPNRSR</sequence>
<name>A0ABW7X6J9_9NOCA</name>
<evidence type="ECO:0000259" key="2">
    <source>
        <dbReference type="Pfam" id="PF06259"/>
    </source>
</evidence>
<evidence type="ECO:0000313" key="4">
    <source>
        <dbReference type="Proteomes" id="UP001611415"/>
    </source>
</evidence>
<evidence type="ECO:0000256" key="1">
    <source>
        <dbReference type="SAM" id="MobiDB-lite"/>
    </source>
</evidence>
<keyword evidence="3" id="KW-0378">Hydrolase</keyword>
<dbReference type="SUPFAM" id="SSF140453">
    <property type="entry name" value="EsxAB dimer-like"/>
    <property type="match status" value="1"/>
</dbReference>
<gene>
    <name evidence="3" type="ORF">ACH49W_25480</name>
</gene>
<feature type="region of interest" description="Disordered" evidence="1">
    <location>
        <begin position="551"/>
        <end position="572"/>
    </location>
</feature>
<feature type="region of interest" description="Disordered" evidence="1">
    <location>
        <begin position="181"/>
        <end position="211"/>
    </location>
</feature>
<dbReference type="InterPro" id="IPR010427">
    <property type="entry name" value="DUF1023"/>
</dbReference>
<dbReference type="InterPro" id="IPR036689">
    <property type="entry name" value="ESAT-6-like_sf"/>
</dbReference>